<feature type="transmembrane region" description="Helical" evidence="5">
    <location>
        <begin position="375"/>
        <end position="394"/>
    </location>
</feature>
<dbReference type="PROSITE" id="PS00217">
    <property type="entry name" value="SUGAR_TRANSPORT_2"/>
    <property type="match status" value="1"/>
</dbReference>
<keyword evidence="3 5" id="KW-1133">Transmembrane helix</keyword>
<evidence type="ECO:0000256" key="3">
    <source>
        <dbReference type="ARBA" id="ARBA00022989"/>
    </source>
</evidence>
<sequence length="405" mass="44217">MASSSRPGPANRDVLMALSAGAIVLLVVHTLGRFYYTPLLPYLVDDGLLDPQQAASLATWNYLGYLMGAMLAIRWHRIDHIRFLLPLSLAVHVLTTLLQTQVEQVAVLDAVRWLNGVANGVVFVQAPALILEWLVLRNRASMSGLVYLGVGIGLLMSSALVSYSADWLSGPERWWPALVLSIPLCWWGWRRLSRLDVPVRPQKADGTAIAEGKSPLFDRASMPLFLSYLGAGLGYILPMTFLPLLARMQLAEGDWLVDGSWLIVALATIPSAYIWNHLGGRIGDLPAIRINFVVQLVGVLAAVLWPGPVGIVLCGMLVGGTFLGTVLLTQRIARALHPHQGPRLSAAMVALYAFSQMAGPWLVKQWLDFGGTLESAFWIGVGALVWGLVFACLVPRPEAWHRRAA</sequence>
<evidence type="ECO:0000256" key="5">
    <source>
        <dbReference type="SAM" id="Phobius"/>
    </source>
</evidence>
<keyword evidence="7" id="KW-1185">Reference proteome</keyword>
<organism evidence="6 7">
    <name type="scientific">Marinobacter nanhaiticus D15-8W</name>
    <dbReference type="NCBI Taxonomy" id="626887"/>
    <lineage>
        <taxon>Bacteria</taxon>
        <taxon>Pseudomonadati</taxon>
        <taxon>Pseudomonadota</taxon>
        <taxon>Gammaproteobacteria</taxon>
        <taxon>Pseudomonadales</taxon>
        <taxon>Marinobacteraceae</taxon>
        <taxon>Marinobacter</taxon>
    </lineage>
</organism>
<dbReference type="SUPFAM" id="SSF103473">
    <property type="entry name" value="MFS general substrate transporter"/>
    <property type="match status" value="1"/>
</dbReference>
<dbReference type="InterPro" id="IPR005829">
    <property type="entry name" value="Sugar_transporter_CS"/>
</dbReference>
<dbReference type="Pfam" id="PF06779">
    <property type="entry name" value="MFS_4"/>
    <property type="match status" value="1"/>
</dbReference>
<dbReference type="RefSeq" id="WP_004579565.1">
    <property type="nucleotide sequence ID" value="NZ_AP028878.1"/>
</dbReference>
<dbReference type="Proteomes" id="UP000013165">
    <property type="component" value="Unassembled WGS sequence"/>
</dbReference>
<dbReference type="Gene3D" id="1.20.1250.20">
    <property type="entry name" value="MFS general substrate transporter like domains"/>
    <property type="match status" value="2"/>
</dbReference>
<feature type="transmembrane region" description="Helical" evidence="5">
    <location>
        <begin position="344"/>
        <end position="363"/>
    </location>
</feature>
<evidence type="ECO:0000313" key="7">
    <source>
        <dbReference type="Proteomes" id="UP000013165"/>
    </source>
</evidence>
<dbReference type="HOGENOM" id="CLU_001265_7_2_6"/>
<dbReference type="STRING" id="626887.J057_07961"/>
<feature type="transmembrane region" description="Helical" evidence="5">
    <location>
        <begin position="258"/>
        <end position="275"/>
    </location>
</feature>
<dbReference type="GO" id="GO:0022857">
    <property type="term" value="F:transmembrane transporter activity"/>
    <property type="evidence" value="ECO:0007669"/>
    <property type="project" value="InterPro"/>
</dbReference>
<dbReference type="PANTHER" id="PTHR23537">
    <property type="match status" value="1"/>
</dbReference>
<dbReference type="EMBL" id="APLQ01000011">
    <property type="protein sequence ID" value="ENO15269.1"/>
    <property type="molecule type" value="Genomic_DNA"/>
</dbReference>
<feature type="transmembrane region" description="Helical" evidence="5">
    <location>
        <begin position="14"/>
        <end position="36"/>
    </location>
</feature>
<protein>
    <submittedName>
        <fullName evidence="6">YbfB/YjiJ family MFS transporter</fullName>
    </submittedName>
</protein>
<feature type="transmembrane region" description="Helical" evidence="5">
    <location>
        <begin position="310"/>
        <end position="332"/>
    </location>
</feature>
<feature type="transmembrane region" description="Helical" evidence="5">
    <location>
        <begin position="173"/>
        <end position="189"/>
    </location>
</feature>
<comment type="caution">
    <text evidence="6">The sequence shown here is derived from an EMBL/GenBank/DDBJ whole genome shotgun (WGS) entry which is preliminary data.</text>
</comment>
<feature type="transmembrane region" description="Helical" evidence="5">
    <location>
        <begin position="142"/>
        <end position="161"/>
    </location>
</feature>
<keyword evidence="4 5" id="KW-0472">Membrane</keyword>
<dbReference type="PATRIC" id="fig|626887.3.peg.1587"/>
<name>N6W516_9GAMM</name>
<feature type="transmembrane region" description="Helical" evidence="5">
    <location>
        <begin position="83"/>
        <end position="101"/>
    </location>
</feature>
<evidence type="ECO:0000313" key="6">
    <source>
        <dbReference type="EMBL" id="ENO15269.1"/>
    </source>
</evidence>
<gene>
    <name evidence="6" type="ORF">J057_07961</name>
</gene>
<feature type="transmembrane region" description="Helical" evidence="5">
    <location>
        <begin position="225"/>
        <end position="246"/>
    </location>
</feature>
<feature type="transmembrane region" description="Helical" evidence="5">
    <location>
        <begin position="56"/>
        <end position="76"/>
    </location>
</feature>
<accession>N6W516</accession>
<comment type="subcellular location">
    <subcellularLocation>
        <location evidence="1">Membrane</location>
        <topology evidence="1">Multi-pass membrane protein</topology>
    </subcellularLocation>
</comment>
<reference evidence="6 7" key="1">
    <citation type="journal article" date="2013" name="Genome Announc.">
        <title>Genome Sequence of the Polycyclic Aromatic Hydrocarbon-Degrading Bacterium Strain Marinobacter nanhaiticus D15-8WT.</title>
        <authorList>
            <person name="Cui Z."/>
            <person name="Gao W."/>
            <person name="Li Q."/>
            <person name="Xu G."/>
            <person name="Zheng L."/>
        </authorList>
    </citation>
    <scope>NUCLEOTIDE SEQUENCE [LARGE SCALE GENOMIC DNA]</scope>
    <source>
        <strain evidence="6 7">D15-8W</strain>
    </source>
</reference>
<dbReference type="OrthoDB" id="9797953at2"/>
<dbReference type="PANTHER" id="PTHR23537:SF1">
    <property type="entry name" value="SUGAR TRANSPORTER"/>
    <property type="match status" value="1"/>
</dbReference>
<evidence type="ECO:0000256" key="4">
    <source>
        <dbReference type="ARBA" id="ARBA00023136"/>
    </source>
</evidence>
<evidence type="ECO:0000256" key="2">
    <source>
        <dbReference type="ARBA" id="ARBA00022692"/>
    </source>
</evidence>
<proteinExistence type="predicted"/>
<dbReference type="InterPro" id="IPR036259">
    <property type="entry name" value="MFS_trans_sf"/>
</dbReference>
<keyword evidence="2 5" id="KW-0812">Transmembrane</keyword>
<dbReference type="GO" id="GO:0005886">
    <property type="term" value="C:plasma membrane"/>
    <property type="evidence" value="ECO:0007669"/>
    <property type="project" value="TreeGrafter"/>
</dbReference>
<dbReference type="AlphaFoldDB" id="N6W516"/>
<evidence type="ECO:0000256" key="1">
    <source>
        <dbReference type="ARBA" id="ARBA00004141"/>
    </source>
</evidence>
<feature type="transmembrane region" description="Helical" evidence="5">
    <location>
        <begin position="287"/>
        <end position="304"/>
    </location>
</feature>
<dbReference type="eggNOG" id="COG2814">
    <property type="taxonomic scope" value="Bacteria"/>
</dbReference>
<feature type="transmembrane region" description="Helical" evidence="5">
    <location>
        <begin position="113"/>
        <end position="135"/>
    </location>
</feature>
<dbReference type="InterPro" id="IPR010645">
    <property type="entry name" value="MFS_4"/>
</dbReference>